<feature type="domain" description="Aminotransferase class I/classII large" evidence="5">
    <location>
        <begin position="31"/>
        <end position="381"/>
    </location>
</feature>
<dbReference type="CDD" id="cd00609">
    <property type="entry name" value="AAT_like"/>
    <property type="match status" value="1"/>
</dbReference>
<evidence type="ECO:0000313" key="6">
    <source>
        <dbReference type="EMBL" id="AXI09793.1"/>
    </source>
</evidence>
<dbReference type="InterPro" id="IPR015421">
    <property type="entry name" value="PyrdxlP-dep_Trfase_major"/>
</dbReference>
<dbReference type="RefSeq" id="WP_114917079.1">
    <property type="nucleotide sequence ID" value="NZ_CP024848.1"/>
</dbReference>
<dbReference type="EMBL" id="CP024848">
    <property type="protein sequence ID" value="AXI09793.1"/>
    <property type="molecule type" value="Genomic_DNA"/>
</dbReference>
<sequence>MYVSDKVKNMPAYIFSELDRKKQVLKEKGIDVIDLGIGAPDLPTPSYINDALVREAKNPDNHRYSNYNGCIEFRLAVANFYKEKYDVDLDPETEILALIGSKEGIVHLIQAVINEGDKVLIPNPGYPVYRMGVHLAAGESVDLLLDKENGYKPQFHLLTESQLQHAKLLLLNYPSNPTAATIELDTFVQTISFAKQHHLIAAHDSAYNLVTFDNYQSPSILQVPNAKEYAVEIGSLSKSFNMTGWRIGYIVGNKTVIQSLATLKSNLDSSQFLPIQKAAAVALRSDLQSIVENNAIIKARMEKLYAALVSMGMHCEKPRGTIFLWAKVPAGFTSLSFVNKLMDEAGVIVTPGTAFGTVGEGYIRFSLSVTEGRIDEVIKRLSQLEFSREILS</sequence>
<comment type="cofactor">
    <cofactor evidence="1 4">
        <name>pyridoxal 5'-phosphate</name>
        <dbReference type="ChEBI" id="CHEBI:597326"/>
    </cofactor>
</comment>
<accession>A0A345PIG3</accession>
<dbReference type="InterPro" id="IPR050881">
    <property type="entry name" value="LL-DAP_aminotransferase"/>
</dbReference>
<dbReference type="InterPro" id="IPR004838">
    <property type="entry name" value="NHTrfase_class1_PyrdxlP-BS"/>
</dbReference>
<reference evidence="7" key="1">
    <citation type="submission" date="2017-11" db="EMBL/GenBank/DDBJ databases">
        <authorList>
            <person name="Zhu W."/>
        </authorList>
    </citation>
    <scope>NUCLEOTIDE SEQUENCE [LARGE SCALE GENOMIC DNA]</scope>
    <source>
        <strain evidence="7">160</strain>
    </source>
</reference>
<dbReference type="InterPro" id="IPR004839">
    <property type="entry name" value="Aminotransferase_I/II_large"/>
</dbReference>
<gene>
    <name evidence="6" type="ORF">CUC15_13020</name>
</gene>
<dbReference type="PANTHER" id="PTHR42832:SF3">
    <property type="entry name" value="L-GLUTAMINE--4-(METHYLSULFANYL)-2-OXOBUTANOATE AMINOTRANSFERASE"/>
    <property type="match status" value="1"/>
</dbReference>
<dbReference type="Proteomes" id="UP000253908">
    <property type="component" value="Chromosome"/>
</dbReference>
<evidence type="ECO:0000256" key="4">
    <source>
        <dbReference type="RuleBase" id="RU000481"/>
    </source>
</evidence>
<dbReference type="EC" id="2.6.1.-" evidence="4"/>
<evidence type="ECO:0000256" key="2">
    <source>
        <dbReference type="ARBA" id="ARBA00022576"/>
    </source>
</evidence>
<dbReference type="Pfam" id="PF00155">
    <property type="entry name" value="Aminotran_1_2"/>
    <property type="match status" value="1"/>
</dbReference>
<dbReference type="PROSITE" id="PS00105">
    <property type="entry name" value="AA_TRANSFER_CLASS_1"/>
    <property type="match status" value="1"/>
</dbReference>
<dbReference type="InterPro" id="IPR015424">
    <property type="entry name" value="PyrdxlP-dep_Trfase"/>
</dbReference>
<dbReference type="Gene3D" id="3.90.1150.10">
    <property type="entry name" value="Aspartate Aminotransferase, domain 1"/>
    <property type="match status" value="1"/>
</dbReference>
<dbReference type="PANTHER" id="PTHR42832">
    <property type="entry name" value="AMINO ACID AMINOTRANSFERASE"/>
    <property type="match status" value="1"/>
</dbReference>
<organism evidence="6 7">
    <name type="scientific">Oceanobacillus zhaokaii</name>
    <dbReference type="NCBI Taxonomy" id="2052660"/>
    <lineage>
        <taxon>Bacteria</taxon>
        <taxon>Bacillati</taxon>
        <taxon>Bacillota</taxon>
        <taxon>Bacilli</taxon>
        <taxon>Bacillales</taxon>
        <taxon>Bacillaceae</taxon>
        <taxon>Oceanobacillus</taxon>
    </lineage>
</organism>
<proteinExistence type="inferred from homology"/>
<comment type="similarity">
    <text evidence="4">Belongs to the class-I pyridoxal-phosphate-dependent aminotransferase family.</text>
</comment>
<dbReference type="OrthoDB" id="9802328at2"/>
<dbReference type="SUPFAM" id="SSF53383">
    <property type="entry name" value="PLP-dependent transferases"/>
    <property type="match status" value="1"/>
</dbReference>
<dbReference type="GO" id="GO:0030170">
    <property type="term" value="F:pyridoxal phosphate binding"/>
    <property type="evidence" value="ECO:0007669"/>
    <property type="project" value="InterPro"/>
</dbReference>
<evidence type="ECO:0000313" key="7">
    <source>
        <dbReference type="Proteomes" id="UP000253908"/>
    </source>
</evidence>
<evidence type="ECO:0000256" key="1">
    <source>
        <dbReference type="ARBA" id="ARBA00001933"/>
    </source>
</evidence>
<evidence type="ECO:0000259" key="5">
    <source>
        <dbReference type="Pfam" id="PF00155"/>
    </source>
</evidence>
<dbReference type="Gene3D" id="3.40.640.10">
    <property type="entry name" value="Type I PLP-dependent aspartate aminotransferase-like (Major domain)"/>
    <property type="match status" value="1"/>
</dbReference>
<dbReference type="KEGG" id="ocn:CUC15_13020"/>
<dbReference type="InterPro" id="IPR015422">
    <property type="entry name" value="PyrdxlP-dep_Trfase_small"/>
</dbReference>
<name>A0A345PIG3_9BACI</name>
<evidence type="ECO:0000256" key="3">
    <source>
        <dbReference type="ARBA" id="ARBA00022679"/>
    </source>
</evidence>
<dbReference type="AlphaFoldDB" id="A0A345PIG3"/>
<keyword evidence="7" id="KW-1185">Reference proteome</keyword>
<keyword evidence="2 4" id="KW-0032">Aminotransferase</keyword>
<keyword evidence="3 4" id="KW-0808">Transferase</keyword>
<dbReference type="GO" id="GO:0008483">
    <property type="term" value="F:transaminase activity"/>
    <property type="evidence" value="ECO:0007669"/>
    <property type="project" value="UniProtKB-KW"/>
</dbReference>
<protein>
    <recommendedName>
        <fullName evidence="4">Aminotransferase</fullName>
        <ecNumber evidence="4">2.6.1.-</ecNumber>
    </recommendedName>
</protein>